<evidence type="ECO:0000256" key="1">
    <source>
        <dbReference type="SAM" id="MobiDB-lite"/>
    </source>
</evidence>
<evidence type="ECO:0000313" key="2">
    <source>
        <dbReference type="EMBL" id="CAA9229079.1"/>
    </source>
</evidence>
<feature type="compositionally biased region" description="Basic residues" evidence="1">
    <location>
        <begin position="77"/>
        <end position="90"/>
    </location>
</feature>
<protein>
    <submittedName>
        <fullName evidence="2">Uncharacterized protein</fullName>
    </submittedName>
</protein>
<feature type="compositionally biased region" description="Basic residues" evidence="1">
    <location>
        <begin position="149"/>
        <end position="159"/>
    </location>
</feature>
<proteinExistence type="predicted"/>
<sequence length="306" mass="32504">GGHPGAVGGVHHGGGRIRRPPPGSRPREPAPHIPASRFARRRLARRLAGHAPRPSGGPRLGPSARGALARPASGVVRRPRDRTGRRRGVGTRRAAAGGGRRRRAGLGGAVARPRLGLACPVARGGREPGAAGRPRGARPRGRSPQLLHRPARGRAHAGPRGRGDHGRPVAGNLLLRGGVPRLFRAVERRFLRGAAGHGPDAPRHAGGPADAGAFRAGPPLGQPSQHHRHADRRTQPRAAAGVFPAPGRNPLPRRRGAPHRGRDLRGRGPGLRFHPLRRTGRRTPRRSGGQRRPPFPQRLDARRHGV</sequence>
<name>A0A6J4HPD8_9PROT</name>
<feature type="compositionally biased region" description="Gly residues" evidence="1">
    <location>
        <begin position="1"/>
        <end position="12"/>
    </location>
</feature>
<organism evidence="2">
    <name type="scientific">uncultured Acetobacteraceae bacterium</name>
    <dbReference type="NCBI Taxonomy" id="169975"/>
    <lineage>
        <taxon>Bacteria</taxon>
        <taxon>Pseudomonadati</taxon>
        <taxon>Pseudomonadota</taxon>
        <taxon>Alphaproteobacteria</taxon>
        <taxon>Acetobacterales</taxon>
        <taxon>Acetobacteraceae</taxon>
        <taxon>environmental samples</taxon>
    </lineage>
</organism>
<feature type="compositionally biased region" description="Basic residues" evidence="1">
    <location>
        <begin position="38"/>
        <end position="48"/>
    </location>
</feature>
<feature type="region of interest" description="Disordered" evidence="1">
    <location>
        <begin position="1"/>
        <end position="173"/>
    </location>
</feature>
<feature type="non-terminal residue" evidence="2">
    <location>
        <position position="1"/>
    </location>
</feature>
<feature type="compositionally biased region" description="Low complexity" evidence="1">
    <location>
        <begin position="109"/>
        <end position="118"/>
    </location>
</feature>
<dbReference type="AlphaFoldDB" id="A0A6J4HPD8"/>
<feature type="non-terminal residue" evidence="2">
    <location>
        <position position="306"/>
    </location>
</feature>
<feature type="region of interest" description="Disordered" evidence="1">
    <location>
        <begin position="194"/>
        <end position="306"/>
    </location>
</feature>
<feature type="compositionally biased region" description="Basic residues" evidence="1">
    <location>
        <begin position="274"/>
        <end position="289"/>
    </location>
</feature>
<gene>
    <name evidence="2" type="ORF">AVDCRST_MAG04-1039</name>
</gene>
<reference evidence="2" key="1">
    <citation type="submission" date="2020-02" db="EMBL/GenBank/DDBJ databases">
        <authorList>
            <person name="Meier V. D."/>
        </authorList>
    </citation>
    <scope>NUCLEOTIDE SEQUENCE</scope>
    <source>
        <strain evidence="2">AVDCRST_MAG04</strain>
    </source>
</reference>
<accession>A0A6J4HPD8</accession>
<dbReference type="EMBL" id="CADCTL010000077">
    <property type="protein sequence ID" value="CAA9229079.1"/>
    <property type="molecule type" value="Genomic_DNA"/>
</dbReference>
<feature type="compositionally biased region" description="Low complexity" evidence="1">
    <location>
        <begin position="49"/>
        <end position="67"/>
    </location>
</feature>